<dbReference type="PANTHER" id="PTHR43321">
    <property type="entry name" value="GLUTAMATE DECARBOXYLASE"/>
    <property type="match status" value="1"/>
</dbReference>
<evidence type="ECO:0000256" key="3">
    <source>
        <dbReference type="ARBA" id="ARBA00012421"/>
    </source>
</evidence>
<dbReference type="Gene3D" id="3.40.640.10">
    <property type="entry name" value="Type I PLP-dependent aspartate aminotransferase-like (Major domain)"/>
    <property type="match status" value="1"/>
</dbReference>
<dbReference type="GO" id="GO:0004351">
    <property type="term" value="F:glutamate decarboxylase activity"/>
    <property type="evidence" value="ECO:0007669"/>
    <property type="project" value="UniProtKB-EC"/>
</dbReference>
<dbReference type="PANTHER" id="PTHR43321:SF3">
    <property type="entry name" value="GLUTAMATE DECARBOXYLASE"/>
    <property type="match status" value="1"/>
</dbReference>
<accession>A0A815A726</accession>
<feature type="compositionally biased region" description="Basic residues" evidence="9">
    <location>
        <begin position="253"/>
        <end position="267"/>
    </location>
</feature>
<reference evidence="10" key="1">
    <citation type="submission" date="2021-02" db="EMBL/GenBank/DDBJ databases">
        <authorList>
            <person name="Nowell W R."/>
        </authorList>
    </citation>
    <scope>NUCLEOTIDE SEQUENCE</scope>
</reference>
<protein>
    <recommendedName>
        <fullName evidence="3">glutamate decarboxylase</fullName>
        <ecNumber evidence="3">4.1.1.15</ecNumber>
    </recommendedName>
</protein>
<name>A0A815A726_9BILA</name>
<dbReference type="EMBL" id="CAJNOE010000511">
    <property type="protein sequence ID" value="CAF1250852.1"/>
    <property type="molecule type" value="Genomic_DNA"/>
</dbReference>
<evidence type="ECO:0000256" key="8">
    <source>
        <dbReference type="RuleBase" id="RU000382"/>
    </source>
</evidence>
<feature type="modified residue" description="N6-(pyridoxal phosphate)lysine" evidence="7">
    <location>
        <position position="28"/>
    </location>
</feature>
<dbReference type="Gene3D" id="3.90.1150.160">
    <property type="match status" value="1"/>
</dbReference>
<dbReference type="InterPro" id="IPR010107">
    <property type="entry name" value="Glutamate_decarboxylase"/>
</dbReference>
<keyword evidence="5 8" id="KW-0456">Lyase</keyword>
<dbReference type="InterPro" id="IPR002129">
    <property type="entry name" value="PyrdxlP-dep_de-COase"/>
</dbReference>
<dbReference type="GO" id="GO:0006538">
    <property type="term" value="P:L-glutamate catabolic process"/>
    <property type="evidence" value="ECO:0007669"/>
    <property type="project" value="TreeGrafter"/>
</dbReference>
<dbReference type="GO" id="GO:0005829">
    <property type="term" value="C:cytosol"/>
    <property type="evidence" value="ECO:0007669"/>
    <property type="project" value="TreeGrafter"/>
</dbReference>
<evidence type="ECO:0000256" key="2">
    <source>
        <dbReference type="ARBA" id="ARBA00009533"/>
    </source>
</evidence>
<comment type="catalytic activity">
    <reaction evidence="6">
        <text>L-glutamate + H(+) = 4-aminobutanoate + CO2</text>
        <dbReference type="Rhea" id="RHEA:17785"/>
        <dbReference type="ChEBI" id="CHEBI:15378"/>
        <dbReference type="ChEBI" id="CHEBI:16526"/>
        <dbReference type="ChEBI" id="CHEBI:29985"/>
        <dbReference type="ChEBI" id="CHEBI:59888"/>
        <dbReference type="EC" id="4.1.1.15"/>
    </reaction>
</comment>
<evidence type="ECO:0000256" key="6">
    <source>
        <dbReference type="ARBA" id="ARBA00048868"/>
    </source>
</evidence>
<evidence type="ECO:0000256" key="9">
    <source>
        <dbReference type="SAM" id="MobiDB-lite"/>
    </source>
</evidence>
<comment type="similarity">
    <text evidence="2 8">Belongs to the group II decarboxylase family.</text>
</comment>
<keyword evidence="4 7" id="KW-0663">Pyridoxal phosphate</keyword>
<evidence type="ECO:0000313" key="10">
    <source>
        <dbReference type="EMBL" id="CAF1250852.1"/>
    </source>
</evidence>
<dbReference type="GO" id="GO:0030170">
    <property type="term" value="F:pyridoxal phosphate binding"/>
    <property type="evidence" value="ECO:0007669"/>
    <property type="project" value="InterPro"/>
</dbReference>
<dbReference type="InterPro" id="IPR015421">
    <property type="entry name" value="PyrdxlP-dep_Trfase_major"/>
</dbReference>
<evidence type="ECO:0000256" key="5">
    <source>
        <dbReference type="ARBA" id="ARBA00023239"/>
    </source>
</evidence>
<comment type="caution">
    <text evidence="10">The sequence shown here is derived from an EMBL/GenBank/DDBJ whole genome shotgun (WGS) entry which is preliminary data.</text>
</comment>
<evidence type="ECO:0000256" key="1">
    <source>
        <dbReference type="ARBA" id="ARBA00001933"/>
    </source>
</evidence>
<comment type="cofactor">
    <cofactor evidence="1 7 8">
        <name>pyridoxal 5'-phosphate</name>
        <dbReference type="ChEBI" id="CHEBI:597326"/>
    </cofactor>
</comment>
<dbReference type="Proteomes" id="UP000663860">
    <property type="component" value="Unassembled WGS sequence"/>
</dbReference>
<evidence type="ECO:0000313" key="11">
    <source>
        <dbReference type="Proteomes" id="UP000663860"/>
    </source>
</evidence>
<dbReference type="AlphaFoldDB" id="A0A815A726"/>
<evidence type="ECO:0000256" key="7">
    <source>
        <dbReference type="PIRSR" id="PIRSR602129-50"/>
    </source>
</evidence>
<dbReference type="Pfam" id="PF00282">
    <property type="entry name" value="Pyridoxal_deC"/>
    <property type="match status" value="1"/>
</dbReference>
<organism evidence="10 11">
    <name type="scientific">Adineta steineri</name>
    <dbReference type="NCBI Taxonomy" id="433720"/>
    <lineage>
        <taxon>Eukaryota</taxon>
        <taxon>Metazoa</taxon>
        <taxon>Spiralia</taxon>
        <taxon>Gnathifera</taxon>
        <taxon>Rotifera</taxon>
        <taxon>Eurotatoria</taxon>
        <taxon>Bdelloidea</taxon>
        <taxon>Adinetida</taxon>
        <taxon>Adinetidae</taxon>
        <taxon>Adineta</taxon>
    </lineage>
</organism>
<dbReference type="InterPro" id="IPR015424">
    <property type="entry name" value="PyrdxlP-dep_Trfase"/>
</dbReference>
<proteinExistence type="inferred from homology"/>
<gene>
    <name evidence="10" type="ORF">IZO911_LOCUS31338</name>
</gene>
<sequence>MVAPFVFPEVEWDFRLEQVRSINTSDHKYGLVLPGLGWVIWRRKEDLPEDLIFHVNYLGVDEPTFNFNFSRSATNVIAQYYQFLRLGVDGYERIMQLSVDNAKYVAESLTAMDEELFISHSQHDKPSLPMVAFSINPSKKLTFNETTFVKCLKECCWIIPAYTLAANANDITVCRIVVRETFTRNIASILIEDIRLTLLRLTDEHGHEDLVNSLKAAHNSKHHHRRSTQHRQKIDIRVRSNKYITGNQNGNSKVKKKHKHPTVHTIC</sequence>
<dbReference type="EC" id="4.1.1.15" evidence="3"/>
<feature type="region of interest" description="Disordered" evidence="9">
    <location>
        <begin position="245"/>
        <end position="267"/>
    </location>
</feature>
<evidence type="ECO:0000256" key="4">
    <source>
        <dbReference type="ARBA" id="ARBA00022898"/>
    </source>
</evidence>
<dbReference type="SUPFAM" id="SSF53383">
    <property type="entry name" value="PLP-dependent transferases"/>
    <property type="match status" value="1"/>
</dbReference>